<dbReference type="PANTHER" id="PTHR43791">
    <property type="entry name" value="PERMEASE-RELATED"/>
    <property type="match status" value="1"/>
</dbReference>
<keyword evidence="4 6" id="KW-1133">Transmembrane helix</keyword>
<gene>
    <name evidence="7" type="ORF">KCV03_g2354</name>
</gene>
<proteinExistence type="predicted"/>
<feature type="transmembrane region" description="Helical" evidence="6">
    <location>
        <begin position="278"/>
        <end position="297"/>
    </location>
</feature>
<dbReference type="InterPro" id="IPR036259">
    <property type="entry name" value="MFS_trans_sf"/>
</dbReference>
<feature type="transmembrane region" description="Helical" evidence="6">
    <location>
        <begin position="115"/>
        <end position="135"/>
    </location>
</feature>
<dbReference type="Pfam" id="PF07690">
    <property type="entry name" value="MFS_1"/>
    <property type="match status" value="1"/>
</dbReference>
<dbReference type="GO" id="GO:0016020">
    <property type="term" value="C:membrane"/>
    <property type="evidence" value="ECO:0007669"/>
    <property type="project" value="UniProtKB-SubCell"/>
</dbReference>
<dbReference type="AlphaFoldDB" id="A0A9P8GLA7"/>
<comment type="caution">
    <text evidence="7">The sequence shown here is derived from an EMBL/GenBank/DDBJ whole genome shotgun (WGS) entry which is preliminary data.</text>
</comment>
<evidence type="ECO:0000256" key="4">
    <source>
        <dbReference type="ARBA" id="ARBA00022989"/>
    </source>
</evidence>
<evidence type="ECO:0000256" key="6">
    <source>
        <dbReference type="SAM" id="Phobius"/>
    </source>
</evidence>
<accession>A0A9P8GLA7</accession>
<feature type="non-terminal residue" evidence="7">
    <location>
        <position position="1"/>
    </location>
</feature>
<keyword evidence="2" id="KW-0813">Transport</keyword>
<keyword evidence="5 6" id="KW-0472">Membrane</keyword>
<dbReference type="PANTHER" id="PTHR43791:SF40">
    <property type="entry name" value="THIAMINE PATHWAY TRANSPORTER THI73"/>
    <property type="match status" value="1"/>
</dbReference>
<evidence type="ECO:0000256" key="2">
    <source>
        <dbReference type="ARBA" id="ARBA00022448"/>
    </source>
</evidence>
<evidence type="ECO:0000256" key="1">
    <source>
        <dbReference type="ARBA" id="ARBA00004141"/>
    </source>
</evidence>
<evidence type="ECO:0000313" key="7">
    <source>
        <dbReference type="EMBL" id="KAH0227400.1"/>
    </source>
</evidence>
<evidence type="ECO:0000256" key="3">
    <source>
        <dbReference type="ARBA" id="ARBA00022692"/>
    </source>
</evidence>
<reference evidence="7" key="1">
    <citation type="journal article" date="2021" name="J Fungi (Basel)">
        <title>Virulence traits and population genomics of the black yeast Aureobasidium melanogenum.</title>
        <authorList>
            <person name="Cernosa A."/>
            <person name="Sun X."/>
            <person name="Gostincar C."/>
            <person name="Fang C."/>
            <person name="Gunde-Cimerman N."/>
            <person name="Song Z."/>
        </authorList>
    </citation>
    <scope>NUCLEOTIDE SEQUENCE</scope>
    <source>
        <strain evidence="7">EXF-8016</strain>
    </source>
</reference>
<dbReference type="SUPFAM" id="SSF103473">
    <property type="entry name" value="MFS general substrate transporter"/>
    <property type="match status" value="2"/>
</dbReference>
<dbReference type="GO" id="GO:0022857">
    <property type="term" value="F:transmembrane transporter activity"/>
    <property type="evidence" value="ECO:0007669"/>
    <property type="project" value="InterPro"/>
</dbReference>
<name>A0A9P8GLA7_AURME</name>
<keyword evidence="3 6" id="KW-0812">Transmembrane</keyword>
<feature type="transmembrane region" description="Helical" evidence="6">
    <location>
        <begin position="342"/>
        <end position="362"/>
    </location>
</feature>
<sequence length="378" mass="41076">MGISEMNINVQSSNSWEVDNGAEATLVRKIDWRIIPTLFLAYFLQFLDKVTVNYANVMGLQRDLRMQGQDFAWTATAFFIGYVVAELPQGAGQIFGGLISFGAQHSSSTFAGWRVMFICIGIVNILVALVVLLTLPDDPEQAIFLNYDEKRSIRKRLEADKTLAESKDPSLHLLGNLLLDPQTWLLVLLTLCITIPSGVITTFSAVLIHSFGFDSKQSALLNMPSGVVSIFATILSTWAVVKQAPRWLSIVGLLIPALVGGALLSFEGIGRPAGSLAGIYLVNFEIVAPLAIIYNWVGANYNGHTQRVTVSAVVSAAFGIANIIGPQTYQTKDAPGYLPAKITLLVVIASAVPITLALRVLYGHRNRTRVSGGFEYCL</sequence>
<dbReference type="Proteomes" id="UP000767238">
    <property type="component" value="Unassembled WGS sequence"/>
</dbReference>
<evidence type="ECO:0000256" key="5">
    <source>
        <dbReference type="ARBA" id="ARBA00023136"/>
    </source>
</evidence>
<protein>
    <submittedName>
        <fullName evidence="7">MFS general substrate transporter</fullName>
    </submittedName>
</protein>
<reference evidence="7" key="2">
    <citation type="submission" date="2021-08" db="EMBL/GenBank/DDBJ databases">
        <authorList>
            <person name="Gostincar C."/>
            <person name="Sun X."/>
            <person name="Song Z."/>
            <person name="Gunde-Cimerman N."/>
        </authorList>
    </citation>
    <scope>NUCLEOTIDE SEQUENCE</scope>
    <source>
        <strain evidence="7">EXF-8016</strain>
    </source>
</reference>
<organism evidence="7 8">
    <name type="scientific">Aureobasidium melanogenum</name>
    <name type="common">Aureobasidium pullulans var. melanogenum</name>
    <dbReference type="NCBI Taxonomy" id="46634"/>
    <lineage>
        <taxon>Eukaryota</taxon>
        <taxon>Fungi</taxon>
        <taxon>Dikarya</taxon>
        <taxon>Ascomycota</taxon>
        <taxon>Pezizomycotina</taxon>
        <taxon>Dothideomycetes</taxon>
        <taxon>Dothideomycetidae</taxon>
        <taxon>Dothideales</taxon>
        <taxon>Saccotheciaceae</taxon>
        <taxon>Aureobasidium</taxon>
    </lineage>
</organism>
<evidence type="ECO:0000313" key="8">
    <source>
        <dbReference type="Proteomes" id="UP000767238"/>
    </source>
</evidence>
<feature type="transmembrane region" description="Helical" evidence="6">
    <location>
        <begin position="220"/>
        <end position="241"/>
    </location>
</feature>
<dbReference type="Gene3D" id="1.20.1250.20">
    <property type="entry name" value="MFS general substrate transporter like domains"/>
    <property type="match status" value="2"/>
</dbReference>
<feature type="transmembrane region" description="Helical" evidence="6">
    <location>
        <begin position="247"/>
        <end position="266"/>
    </location>
</feature>
<comment type="subcellular location">
    <subcellularLocation>
        <location evidence="1">Membrane</location>
        <topology evidence="1">Multi-pass membrane protein</topology>
    </subcellularLocation>
</comment>
<dbReference type="EMBL" id="JAHFYH010000010">
    <property type="protein sequence ID" value="KAH0227400.1"/>
    <property type="molecule type" value="Genomic_DNA"/>
</dbReference>
<dbReference type="InterPro" id="IPR011701">
    <property type="entry name" value="MFS"/>
</dbReference>
<feature type="transmembrane region" description="Helical" evidence="6">
    <location>
        <begin position="184"/>
        <end position="208"/>
    </location>
</feature>